<keyword evidence="2" id="KW-0808">Transferase</keyword>
<evidence type="ECO:0000313" key="3">
    <source>
        <dbReference type="Proteomes" id="UP000292447"/>
    </source>
</evidence>
<reference evidence="3" key="1">
    <citation type="submission" date="2019-03" db="EMBL/GenBank/DDBJ databases">
        <title>Snf2 controls pulcherriminic acid biosynthesis and connects pigmentation and antifungal activity of the yeast Metschnikowia pulcherrima.</title>
        <authorList>
            <person name="Gore-Lloyd D."/>
            <person name="Sumann I."/>
            <person name="Brachmann A.O."/>
            <person name="Schneeberger K."/>
            <person name="Ortiz-Merino R.A."/>
            <person name="Moreno-Beltran M."/>
            <person name="Schlaefli M."/>
            <person name="Kirner P."/>
            <person name="Santos Kron A."/>
            <person name="Wolfe K.H."/>
            <person name="Piel J."/>
            <person name="Ahrens C.H."/>
            <person name="Henk D."/>
            <person name="Freimoser F.M."/>
        </authorList>
    </citation>
    <scope>NUCLEOTIDE SEQUENCE [LARGE SCALE GENOMIC DNA]</scope>
    <source>
        <strain evidence="3">APC 1.2</strain>
    </source>
</reference>
<keyword evidence="3" id="KW-1185">Reference proteome</keyword>
<evidence type="ECO:0000259" key="1">
    <source>
        <dbReference type="Pfam" id="PF00155"/>
    </source>
</evidence>
<protein>
    <submittedName>
        <fullName evidence="2">DNA-binding transcriptional regulator, MocR family, contains an aminotransferase domain</fullName>
    </submittedName>
</protein>
<accession>A0A4P6XRG8</accession>
<dbReference type="Proteomes" id="UP000292447">
    <property type="component" value="Chromosome V"/>
</dbReference>
<evidence type="ECO:0000313" key="2">
    <source>
        <dbReference type="EMBL" id="QBM90162.1"/>
    </source>
</evidence>
<dbReference type="PANTHER" id="PTHR42858:SF1">
    <property type="entry name" value="LD15494P"/>
    <property type="match status" value="1"/>
</dbReference>
<keyword evidence="2" id="KW-0032">Aminotransferase</keyword>
<dbReference type="GO" id="GO:0003677">
    <property type="term" value="F:DNA binding"/>
    <property type="evidence" value="ECO:0007669"/>
    <property type="project" value="UniProtKB-KW"/>
</dbReference>
<dbReference type="InterPro" id="IPR004839">
    <property type="entry name" value="Aminotransferase_I/II_large"/>
</dbReference>
<dbReference type="InterPro" id="IPR015421">
    <property type="entry name" value="PyrdxlP-dep_Trfase_major"/>
</dbReference>
<keyword evidence="2" id="KW-0238">DNA-binding</keyword>
<dbReference type="GO" id="GO:0047536">
    <property type="term" value="F:2-aminoadipate transaminase activity"/>
    <property type="evidence" value="ECO:0007669"/>
    <property type="project" value="TreeGrafter"/>
</dbReference>
<feature type="domain" description="Aminotransferase class I/classII large" evidence="1">
    <location>
        <begin position="111"/>
        <end position="485"/>
    </location>
</feature>
<proteinExistence type="predicted"/>
<dbReference type="Gene3D" id="3.90.1150.10">
    <property type="entry name" value="Aspartate Aminotransferase, domain 1"/>
    <property type="match status" value="1"/>
</dbReference>
<organism evidence="2 3">
    <name type="scientific">Metschnikowia aff. pulcherrima</name>
    <dbReference type="NCBI Taxonomy" id="2163413"/>
    <lineage>
        <taxon>Eukaryota</taxon>
        <taxon>Fungi</taxon>
        <taxon>Dikarya</taxon>
        <taxon>Ascomycota</taxon>
        <taxon>Saccharomycotina</taxon>
        <taxon>Pichiomycetes</taxon>
        <taxon>Metschnikowiaceae</taxon>
        <taxon>Metschnikowia</taxon>
    </lineage>
</organism>
<dbReference type="EMBL" id="CP034460">
    <property type="protein sequence ID" value="QBM90162.1"/>
    <property type="molecule type" value="Genomic_DNA"/>
</dbReference>
<dbReference type="STRING" id="2163413.A0A4P6XRG8"/>
<dbReference type="SUPFAM" id="SSF53383">
    <property type="entry name" value="PLP-dependent transferases"/>
    <property type="match status" value="1"/>
</dbReference>
<dbReference type="AlphaFoldDB" id="A0A4P6XRG8"/>
<sequence length="499" mass="56236">MKCCLIAYIVGNSAYLNEQDESRYSYPDNGIRRGIARTPGWRPEKLFTSHNEKILQIVHIFFMSGPINFFKGHPTLNLLPNKELAHAYETVLLGNNLALLESDPSDKFPLEYGTDPGNLSTRKTIIKWSNSKYWRESFDADVVNLTAGSSYGAANVLSACTRPDITKHVFLVSPTYFLINYAFIDAGFEGKMSSVLETSGGEYDIDLAGFEQKLQQLDREHGLEQVTTAEINIIDDPTQRGKRKFYRYVLYLVPTFSNPGGLTYSTKTRSKLLEIARNHDVLLLSDDVYDFLAYDEEAPKPLKLNHIDEDTLPDGWIYGNTVSNASFSKLIAPGLRTGWQETATKYLAQQLATTGANKSGGTPSQLNICVVEEMIKLGIVDECISRLIRIFKSRADTLVKALHEHLPSQLLKVDGGQGGYFIWCNVQAQEVDVSRTLELLKREHQVVIAEGFHFEVEGDSKGWGKNCARLCVAFLTEEQIEKGIRKWGDIMKREYPELY</sequence>
<dbReference type="GO" id="GO:0030170">
    <property type="term" value="F:pyridoxal phosphate binding"/>
    <property type="evidence" value="ECO:0007669"/>
    <property type="project" value="InterPro"/>
</dbReference>
<dbReference type="InterPro" id="IPR015422">
    <property type="entry name" value="PyrdxlP-dep_Trfase_small"/>
</dbReference>
<dbReference type="PANTHER" id="PTHR42858">
    <property type="entry name" value="AMINOTRANSFERASE"/>
    <property type="match status" value="1"/>
</dbReference>
<dbReference type="Pfam" id="PF00155">
    <property type="entry name" value="Aminotran_1_2"/>
    <property type="match status" value="1"/>
</dbReference>
<dbReference type="CDD" id="cd00609">
    <property type="entry name" value="AAT_like"/>
    <property type="match status" value="1"/>
</dbReference>
<dbReference type="InterPro" id="IPR015424">
    <property type="entry name" value="PyrdxlP-dep_Trfase"/>
</dbReference>
<gene>
    <name evidence="2" type="primary">MPUL0E04030</name>
    <name evidence="2" type="ORF">METSCH_E04030</name>
</gene>
<dbReference type="Gene3D" id="3.40.640.10">
    <property type="entry name" value="Type I PLP-dependent aspartate aminotransferase-like (Major domain)"/>
    <property type="match status" value="1"/>
</dbReference>
<name>A0A4P6XRG8_9ASCO</name>